<sequence length="268" mass="29922">MEYTVLFCLLPVFTLTMQESVRLEVSPRVTAECGKPVSLHCNTSSHQHGLSVKRMEWSQGNMSLCSVDSQETMTTLQIHFQSDFRCQYKDGRLSLVFQTVLPLESGNSKRYMCKLHSNKGVAHNYTRLQLQECCGTVDTVLKHNGPSCTFNHVYPDGDVHWFYGSRNVSDGSVTQHTAKSVDNHGWMIIHSWLTFNGTQERGSHKPYNCSLKGSTSGKYIASTFVLKHGHQASRGATGYSTSDGNRVRQQKAVKIALAILVSLIGMLK</sequence>
<evidence type="ECO:0000256" key="1">
    <source>
        <dbReference type="SAM" id="SignalP"/>
    </source>
</evidence>
<evidence type="ECO:0000313" key="3">
    <source>
        <dbReference type="EMBL" id="KAK5606298.1"/>
    </source>
</evidence>
<dbReference type="SUPFAM" id="SSF48726">
    <property type="entry name" value="Immunoglobulin"/>
    <property type="match status" value="1"/>
</dbReference>
<comment type="caution">
    <text evidence="3">The sequence shown here is derived from an EMBL/GenBank/DDBJ whole genome shotgun (WGS) entry which is preliminary data.</text>
</comment>
<accession>A0AAV9RAL3</accession>
<dbReference type="InterPro" id="IPR036179">
    <property type="entry name" value="Ig-like_dom_sf"/>
</dbReference>
<feature type="signal peptide" evidence="1">
    <location>
        <begin position="1"/>
        <end position="18"/>
    </location>
</feature>
<feature type="domain" description="Ig-like" evidence="2">
    <location>
        <begin position="11"/>
        <end position="129"/>
    </location>
</feature>
<keyword evidence="1" id="KW-0732">Signal</keyword>
<evidence type="ECO:0000313" key="4">
    <source>
        <dbReference type="Proteomes" id="UP001311232"/>
    </source>
</evidence>
<reference evidence="3 4" key="1">
    <citation type="submission" date="2021-06" db="EMBL/GenBank/DDBJ databases">
        <authorList>
            <person name="Palmer J.M."/>
        </authorList>
    </citation>
    <scope>NUCLEOTIDE SEQUENCE [LARGE SCALE GENOMIC DNA]</scope>
    <source>
        <strain evidence="3 4">MEX-2019</strain>
        <tissue evidence="3">Muscle</tissue>
    </source>
</reference>
<dbReference type="PROSITE" id="PS50835">
    <property type="entry name" value="IG_LIKE"/>
    <property type="match status" value="1"/>
</dbReference>
<keyword evidence="4" id="KW-1185">Reference proteome</keyword>
<dbReference type="EMBL" id="JAHHUM010002089">
    <property type="protein sequence ID" value="KAK5606298.1"/>
    <property type="molecule type" value="Genomic_DNA"/>
</dbReference>
<protein>
    <recommendedName>
        <fullName evidence="2">Ig-like domain-containing protein</fullName>
    </recommendedName>
</protein>
<dbReference type="InterPro" id="IPR007110">
    <property type="entry name" value="Ig-like_dom"/>
</dbReference>
<organism evidence="3 4">
    <name type="scientific">Crenichthys baileyi</name>
    <name type="common">White River springfish</name>
    <dbReference type="NCBI Taxonomy" id="28760"/>
    <lineage>
        <taxon>Eukaryota</taxon>
        <taxon>Metazoa</taxon>
        <taxon>Chordata</taxon>
        <taxon>Craniata</taxon>
        <taxon>Vertebrata</taxon>
        <taxon>Euteleostomi</taxon>
        <taxon>Actinopterygii</taxon>
        <taxon>Neopterygii</taxon>
        <taxon>Teleostei</taxon>
        <taxon>Neoteleostei</taxon>
        <taxon>Acanthomorphata</taxon>
        <taxon>Ovalentaria</taxon>
        <taxon>Atherinomorphae</taxon>
        <taxon>Cyprinodontiformes</taxon>
        <taxon>Goodeidae</taxon>
        <taxon>Crenichthys</taxon>
    </lineage>
</organism>
<feature type="chain" id="PRO_5043866451" description="Ig-like domain-containing protein" evidence="1">
    <location>
        <begin position="19"/>
        <end position="268"/>
    </location>
</feature>
<name>A0AAV9RAL3_9TELE</name>
<gene>
    <name evidence="3" type="ORF">CRENBAI_023888</name>
</gene>
<dbReference type="Proteomes" id="UP001311232">
    <property type="component" value="Unassembled WGS sequence"/>
</dbReference>
<dbReference type="InterPro" id="IPR013783">
    <property type="entry name" value="Ig-like_fold"/>
</dbReference>
<evidence type="ECO:0000259" key="2">
    <source>
        <dbReference type="PROSITE" id="PS50835"/>
    </source>
</evidence>
<dbReference type="Gene3D" id="2.60.40.10">
    <property type="entry name" value="Immunoglobulins"/>
    <property type="match status" value="2"/>
</dbReference>
<proteinExistence type="predicted"/>
<dbReference type="AlphaFoldDB" id="A0AAV9RAL3"/>